<gene>
    <name evidence="2" type="ORF">SCE1572_30315</name>
</gene>
<dbReference type="HOGENOM" id="CLU_3222173_0_0_7"/>
<proteinExistence type="predicted"/>
<sequence>MEGAEAEAEDEDDEKADARRAEKLARGAGVLVYARTACGRSARC</sequence>
<organism evidence="2 3">
    <name type="scientific">Sorangium cellulosum So0157-2</name>
    <dbReference type="NCBI Taxonomy" id="1254432"/>
    <lineage>
        <taxon>Bacteria</taxon>
        <taxon>Pseudomonadati</taxon>
        <taxon>Myxococcota</taxon>
        <taxon>Polyangia</taxon>
        <taxon>Polyangiales</taxon>
        <taxon>Polyangiaceae</taxon>
        <taxon>Sorangium</taxon>
    </lineage>
</organism>
<feature type="compositionally biased region" description="Acidic residues" evidence="1">
    <location>
        <begin position="1"/>
        <end position="15"/>
    </location>
</feature>
<dbReference type="Proteomes" id="UP000014803">
    <property type="component" value="Chromosome"/>
</dbReference>
<dbReference type="EMBL" id="CP003969">
    <property type="protein sequence ID" value="AGP38399.1"/>
    <property type="molecule type" value="Genomic_DNA"/>
</dbReference>
<feature type="region of interest" description="Disordered" evidence="1">
    <location>
        <begin position="1"/>
        <end position="20"/>
    </location>
</feature>
<dbReference type="PATRIC" id="fig|1254432.3.peg.6843"/>
<accession>S4Y0X7</accession>
<protein>
    <submittedName>
        <fullName evidence="2">Uncharacterized protein</fullName>
    </submittedName>
</protein>
<dbReference type="STRING" id="1254432.SCE1572_30315"/>
<evidence type="ECO:0000313" key="3">
    <source>
        <dbReference type="Proteomes" id="UP000014803"/>
    </source>
</evidence>
<dbReference type="AlphaFoldDB" id="S4Y0X7"/>
<reference evidence="2 3" key="1">
    <citation type="journal article" date="2013" name="Sci. Rep.">
        <title>Extraordinary expansion of a Sorangium cellulosum genome from an alkaline milieu.</title>
        <authorList>
            <person name="Han K."/>
            <person name="Li Z.F."/>
            <person name="Peng R."/>
            <person name="Zhu L.P."/>
            <person name="Zhou T."/>
            <person name="Wang L.G."/>
            <person name="Li S.G."/>
            <person name="Zhang X.B."/>
            <person name="Hu W."/>
            <person name="Wu Z.H."/>
            <person name="Qin N."/>
            <person name="Li Y.Z."/>
        </authorList>
    </citation>
    <scope>NUCLEOTIDE SEQUENCE [LARGE SCALE GENOMIC DNA]</scope>
    <source>
        <strain evidence="2 3">So0157-2</strain>
    </source>
</reference>
<dbReference type="KEGG" id="scu:SCE1572_30315"/>
<evidence type="ECO:0000313" key="2">
    <source>
        <dbReference type="EMBL" id="AGP38399.1"/>
    </source>
</evidence>
<name>S4Y0X7_SORCE</name>
<evidence type="ECO:0000256" key="1">
    <source>
        <dbReference type="SAM" id="MobiDB-lite"/>
    </source>
</evidence>